<feature type="transmembrane region" description="Helical" evidence="1">
    <location>
        <begin position="85"/>
        <end position="102"/>
    </location>
</feature>
<gene>
    <name evidence="2" type="ORF">CSX01_10820</name>
</gene>
<evidence type="ECO:0008006" key="4">
    <source>
        <dbReference type="Google" id="ProtNLM"/>
    </source>
</evidence>
<keyword evidence="1" id="KW-0472">Membrane</keyword>
<organism evidence="2 3">
    <name type="scientific">Pseudobutyrivibrio ruminis</name>
    <dbReference type="NCBI Taxonomy" id="46206"/>
    <lineage>
        <taxon>Bacteria</taxon>
        <taxon>Bacillati</taxon>
        <taxon>Bacillota</taxon>
        <taxon>Clostridia</taxon>
        <taxon>Lachnospirales</taxon>
        <taxon>Lachnospiraceae</taxon>
        <taxon>Pseudobutyrivibrio</taxon>
    </lineage>
</organism>
<dbReference type="InterPro" id="IPR011733">
    <property type="entry name" value="CHP02185_IM"/>
</dbReference>
<reference evidence="2 3" key="2">
    <citation type="submission" date="2017-10" db="EMBL/GenBank/DDBJ databases">
        <authorList>
            <person name="Banno H."/>
            <person name="Chua N.-H."/>
        </authorList>
    </citation>
    <scope>NUCLEOTIDE SEQUENCE [LARGE SCALE GENOMIC DNA]</scope>
    <source>
        <strain evidence="2 3">JK626</strain>
    </source>
</reference>
<feature type="transmembrane region" description="Helical" evidence="1">
    <location>
        <begin position="12"/>
        <end position="33"/>
    </location>
</feature>
<reference evidence="2 3" key="1">
    <citation type="submission" date="2017-10" db="EMBL/GenBank/DDBJ databases">
        <title>Resolving the taxonomy of Roseburia spp., Eubacterium rectale and Agathobacter spp. through phylogenomic analysis.</title>
        <authorList>
            <person name="Sheridan P.O."/>
            <person name="Walker A.W."/>
            <person name="Duncan S.H."/>
            <person name="Scott K.P."/>
            <person name="Toole P.W.O."/>
            <person name="Luis P."/>
            <person name="Flint H.J."/>
        </authorList>
    </citation>
    <scope>NUCLEOTIDE SEQUENCE [LARGE SCALE GENOMIC DNA]</scope>
    <source>
        <strain evidence="2 3">JK626</strain>
    </source>
</reference>
<dbReference type="Proteomes" id="UP000225889">
    <property type="component" value="Unassembled WGS sequence"/>
</dbReference>
<sequence length="199" mass="21489">MKMLKIKDVVMVALLTALYFIIYNIGGMAAMVFGPFGHAISPGICGLLCGVVMYFVSRKVGKFLQFTLMQAIVMILFSIMGAGYIPWVITSMVAAVIADIIASREAKPAVWKLAVASGVFHVGQALGSIIPSMFFMESYKEDWIARGQTPEQMDAMIKCATGVMGVLAVVVVFVLAFAGIFVGHAILKKHFAKKELQAA</sequence>
<accession>A0A2G3DTT8</accession>
<dbReference type="Pfam" id="PF09605">
    <property type="entry name" value="Trep_Strep"/>
    <property type="match status" value="1"/>
</dbReference>
<keyword evidence="1" id="KW-1133">Transmembrane helix</keyword>
<dbReference type="NCBIfam" id="TIGR02185">
    <property type="entry name" value="Trep_Strep"/>
    <property type="match status" value="1"/>
</dbReference>
<evidence type="ECO:0000256" key="1">
    <source>
        <dbReference type="SAM" id="Phobius"/>
    </source>
</evidence>
<dbReference type="RefSeq" id="WP_090485742.1">
    <property type="nucleotide sequence ID" value="NZ_PDYF01000028.1"/>
</dbReference>
<comment type="caution">
    <text evidence="2">The sequence shown here is derived from an EMBL/GenBank/DDBJ whole genome shotgun (WGS) entry which is preliminary data.</text>
</comment>
<evidence type="ECO:0000313" key="2">
    <source>
        <dbReference type="EMBL" id="PHU34303.1"/>
    </source>
</evidence>
<dbReference type="EMBL" id="PDYF01000028">
    <property type="protein sequence ID" value="PHU34303.1"/>
    <property type="molecule type" value="Genomic_DNA"/>
</dbReference>
<protein>
    <recommendedName>
        <fullName evidence="4">Energy-coupling factor transport system substrate-specific component</fullName>
    </recommendedName>
</protein>
<evidence type="ECO:0000313" key="3">
    <source>
        <dbReference type="Proteomes" id="UP000225889"/>
    </source>
</evidence>
<feature type="transmembrane region" description="Helical" evidence="1">
    <location>
        <begin position="155"/>
        <end position="187"/>
    </location>
</feature>
<feature type="transmembrane region" description="Helical" evidence="1">
    <location>
        <begin position="39"/>
        <end position="56"/>
    </location>
</feature>
<name>A0A2G3DTT8_9FIRM</name>
<feature type="transmembrane region" description="Helical" evidence="1">
    <location>
        <begin position="114"/>
        <end position="135"/>
    </location>
</feature>
<keyword evidence="1" id="KW-0812">Transmembrane</keyword>
<proteinExistence type="predicted"/>
<dbReference type="AlphaFoldDB" id="A0A2G3DTT8"/>